<evidence type="ECO:0000313" key="2">
    <source>
        <dbReference type="Proteomes" id="UP001139648"/>
    </source>
</evidence>
<name>A0A9X2KCK3_9ACTN</name>
<proteinExistence type="predicted"/>
<evidence type="ECO:0000313" key="1">
    <source>
        <dbReference type="EMBL" id="MCP2365141.1"/>
    </source>
</evidence>
<protein>
    <submittedName>
        <fullName evidence="1">Uncharacterized protein</fullName>
    </submittedName>
</protein>
<gene>
    <name evidence="1" type="ORF">HD597_012161</name>
</gene>
<dbReference type="Proteomes" id="UP001139648">
    <property type="component" value="Unassembled WGS sequence"/>
</dbReference>
<sequence length="98" mass="10557">MRLTTDAELEQSTVVANNLMNRERRLPAYNRELGIDVPALLRRASATGPARWLDLCCGAAYALGEATHLLGRHAEIVGAWRTALPPAAASPPPSARRA</sequence>
<accession>A0A9X2KCK3</accession>
<reference evidence="1" key="1">
    <citation type="submission" date="2022-06" db="EMBL/GenBank/DDBJ databases">
        <title>Sequencing the genomes of 1000 actinobacteria strains.</title>
        <authorList>
            <person name="Klenk H.-P."/>
        </authorList>
    </citation>
    <scope>NUCLEOTIDE SEQUENCE</scope>
    <source>
        <strain evidence="1">DSM 46694</strain>
    </source>
</reference>
<comment type="caution">
    <text evidence="1">The sequence shown here is derived from an EMBL/GenBank/DDBJ whole genome shotgun (WGS) entry which is preliminary data.</text>
</comment>
<dbReference type="RefSeq" id="WP_253758203.1">
    <property type="nucleotide sequence ID" value="NZ_BAABKA010000005.1"/>
</dbReference>
<organism evidence="1 2">
    <name type="scientific">Nonomuraea thailandensis</name>
    <dbReference type="NCBI Taxonomy" id="1188745"/>
    <lineage>
        <taxon>Bacteria</taxon>
        <taxon>Bacillati</taxon>
        <taxon>Actinomycetota</taxon>
        <taxon>Actinomycetes</taxon>
        <taxon>Streptosporangiales</taxon>
        <taxon>Streptosporangiaceae</taxon>
        <taxon>Nonomuraea</taxon>
    </lineage>
</organism>
<dbReference type="EMBL" id="JAMZEB010000002">
    <property type="protein sequence ID" value="MCP2365141.1"/>
    <property type="molecule type" value="Genomic_DNA"/>
</dbReference>
<dbReference type="AlphaFoldDB" id="A0A9X2KCK3"/>
<keyword evidence="2" id="KW-1185">Reference proteome</keyword>